<evidence type="ECO:0000313" key="1">
    <source>
        <dbReference type="EMBL" id="QID81184.1"/>
    </source>
</evidence>
<reference evidence="1 2" key="1">
    <citation type="journal article" date="2019" name="BMC Genomics">
        <title>Chromosome level assembly and comparative genome analysis confirm lager-brewing yeasts originated from a single hybridization.</title>
        <authorList>
            <person name="Salazar A.N."/>
            <person name="Gorter de Vries A.R."/>
            <person name="van den Broek M."/>
            <person name="Brouwers N."/>
            <person name="de la Torre Cortes P."/>
            <person name="Kuijpers N.G.A."/>
            <person name="Daran J.G."/>
            <person name="Abeel T."/>
        </authorList>
    </citation>
    <scope>NUCLEOTIDE SEQUENCE [LARGE SCALE GENOMIC DNA]</scope>
    <source>
        <strain evidence="1 2">CBS 1483</strain>
    </source>
</reference>
<keyword evidence="2" id="KW-1185">Reference proteome</keyword>
<sequence>MNKDVDYQTFKKSLRKEFKKAVKTILNLQEYNGDLIRDFLALYIPYHVVFYNLSIMKKGSPLRIQTNNLLKEALAKILNFNLAMGPKHIIKIMKKDKADPETMNKLKLVLYIKLFQGVFGHVDKNYNLAFQSFRWCLQFIAYSKRTRLFASIADEQIGDFYELCELFISMLCCHCFLIDLKENEALVGNNLKKFIKRQNPNYSHGFDLNEETKSLQWHWSLDEVDVIEALYCVAFDAMDKITLKFSKVNENFVFSQFFQYCAEIEEMLAILRGNIWECECDVFGPRIGLLVDSNHMNETIQKNILSITFKLKNDPQIICCLNKILEGLLLSSGVQFKVIQFFYVLKLYYMQDNEYTFEASSEMDKLTIECLCIIENIIDACDNPDEVTDYQLPKVLLTAMEGKLLVAEKISEDNDCSESLDDYHPRTYQFRHPRIIIDKMKTKLKQKLRFDSPKDPETDDHWIEYWKYCYQDNIGNLPDILSRIYQTFTDPSN</sequence>
<protein>
    <submittedName>
        <fullName evidence="1">Accumulation of dyads involved protein</fullName>
    </submittedName>
</protein>
<dbReference type="EMBL" id="CP048993">
    <property type="protein sequence ID" value="QID81184.1"/>
    <property type="molecule type" value="Genomic_DNA"/>
</dbReference>
<organism evidence="1 2">
    <name type="scientific">Saccharomyces pastorianus</name>
    <name type="common">Lager yeast</name>
    <name type="synonym">Saccharomyces cerevisiae x Saccharomyces eubayanus</name>
    <dbReference type="NCBI Taxonomy" id="27292"/>
    <lineage>
        <taxon>Eukaryota</taxon>
        <taxon>Fungi</taxon>
        <taxon>Dikarya</taxon>
        <taxon>Ascomycota</taxon>
        <taxon>Saccharomycotina</taxon>
        <taxon>Saccharomycetes</taxon>
        <taxon>Saccharomycetales</taxon>
        <taxon>Saccharomycetaceae</taxon>
        <taxon>Saccharomyces</taxon>
    </lineage>
</organism>
<name>A0A6C1DY65_SACPS</name>
<gene>
    <name evidence="1" type="primary">ADY4_1</name>
    <name evidence="1" type="ORF">GRS66_003545</name>
</gene>
<dbReference type="Proteomes" id="UP000501346">
    <property type="component" value="Chromosome ScXII"/>
</dbReference>
<accession>A0A6C1DY65</accession>
<dbReference type="AlphaFoldDB" id="A0A6C1DY65"/>
<evidence type="ECO:0000313" key="2">
    <source>
        <dbReference type="Proteomes" id="UP000501346"/>
    </source>
</evidence>
<proteinExistence type="predicted"/>
<dbReference type="OrthoDB" id="4065753at2759"/>